<dbReference type="PANTHER" id="PTHR30231">
    <property type="entry name" value="DNA POLYMERASE III SUBUNIT EPSILON"/>
    <property type="match status" value="1"/>
</dbReference>
<name>A0A5H6RCU3_SALON</name>
<evidence type="ECO:0000259" key="4">
    <source>
        <dbReference type="SMART" id="SM00479"/>
    </source>
</evidence>
<dbReference type="Gene3D" id="3.30.420.10">
    <property type="entry name" value="Ribonuclease H-like superfamily/Ribonuclease H"/>
    <property type="match status" value="1"/>
</dbReference>
<evidence type="ECO:0000313" key="6">
    <source>
        <dbReference type="EMBL" id="ECB7468014.1"/>
    </source>
</evidence>
<keyword evidence="2" id="KW-0378">Hydrolase</keyword>
<dbReference type="EMBL" id="AAHFIG010000023">
    <property type="protein sequence ID" value="EBV4687393.1"/>
    <property type="molecule type" value="Genomic_DNA"/>
</dbReference>
<accession>A0A5H6RCU3</accession>
<dbReference type="CDD" id="cd06127">
    <property type="entry name" value="DEDDh"/>
    <property type="match status" value="1"/>
</dbReference>
<dbReference type="InterPro" id="IPR013520">
    <property type="entry name" value="Ribonucl_H"/>
</dbReference>
<evidence type="ECO:0000313" key="5">
    <source>
        <dbReference type="EMBL" id="EBV4687393.1"/>
    </source>
</evidence>
<evidence type="ECO:0000256" key="1">
    <source>
        <dbReference type="ARBA" id="ARBA00022722"/>
    </source>
</evidence>
<dbReference type="EMBL" id="AAHYOS010000018">
    <property type="protein sequence ID" value="ECB7468014.1"/>
    <property type="molecule type" value="Genomic_DNA"/>
</dbReference>
<evidence type="ECO:0000256" key="2">
    <source>
        <dbReference type="ARBA" id="ARBA00022801"/>
    </source>
</evidence>
<protein>
    <submittedName>
        <fullName evidence="6">3'-5' exonuclease</fullName>
    </submittedName>
</protein>
<dbReference type="Pfam" id="PF00929">
    <property type="entry name" value="RNase_T"/>
    <property type="match status" value="1"/>
</dbReference>
<organism evidence="6">
    <name type="scientific">Salmonella oranienberg</name>
    <dbReference type="NCBI Taxonomy" id="28147"/>
    <lineage>
        <taxon>Bacteria</taxon>
        <taxon>Pseudomonadati</taxon>
        <taxon>Pseudomonadota</taxon>
        <taxon>Gammaproteobacteria</taxon>
        <taxon>Enterobacterales</taxon>
        <taxon>Enterobacteriaceae</taxon>
        <taxon>Salmonella</taxon>
    </lineage>
</organism>
<dbReference type="AlphaFoldDB" id="A0A5H6RCU3"/>
<reference evidence="6" key="1">
    <citation type="submission" date="2019-03" db="EMBL/GenBank/DDBJ databases">
        <authorList>
            <person name="Ashton P.M."/>
            <person name="Dallman T."/>
            <person name="Nair S."/>
            <person name="De Pinna E."/>
            <person name="Peters T."/>
            <person name="Grant K."/>
        </authorList>
    </citation>
    <scope>NUCLEOTIDE SEQUENCE</scope>
    <source>
        <strain evidence="6">243830</strain>
        <strain evidence="5">279524</strain>
    </source>
</reference>
<dbReference type="GO" id="GO:0003676">
    <property type="term" value="F:nucleic acid binding"/>
    <property type="evidence" value="ECO:0007669"/>
    <property type="project" value="InterPro"/>
</dbReference>
<sequence length="389" mass="44525">MTWSRVYLDTESTGLSPASDALLEIAIISDTGVPLLNTLICPPDTFKAWPAAQAVHGITPAMIRGKPTLDELASRIRAAVEDQDVIIYNASFDASFPGDLLAGARSVQCCMLAWARHVGEWSGWHGDWRLHRLDQAAAAVCFDWSGDKHRALADARACRAVWQYMNDESERRRVDMVRRDRQLIREAGRLLSAEQREQEQRHQERQQRTDRFIRHWWLRCPDLQAHWSATLPVREATEQFAQVFFGKSMSLLTQEDRFTTVYTCSRDIPADLHPASWFPADTWFRRELRACAAYVGHRQGWPLYPESEAERIRAQFPLRFTTPAPGPGEALLTRTALLKAGYTRATIAAMTPVAERQNRHSGDWYPLYRVQTETRDDSGKKHDVPEYFT</sequence>
<keyword evidence="3 6" id="KW-0269">Exonuclease</keyword>
<gene>
    <name evidence="5" type="ORF">DOW12_18585</name>
    <name evidence="6" type="ORF">E1K42_15070</name>
</gene>
<feature type="domain" description="Exonuclease" evidence="4">
    <location>
        <begin position="4"/>
        <end position="171"/>
    </location>
</feature>
<dbReference type="InterPro" id="IPR036397">
    <property type="entry name" value="RNaseH_sf"/>
</dbReference>
<dbReference type="SMART" id="SM00479">
    <property type="entry name" value="EXOIII"/>
    <property type="match status" value="1"/>
</dbReference>
<dbReference type="GO" id="GO:0006259">
    <property type="term" value="P:DNA metabolic process"/>
    <property type="evidence" value="ECO:0007669"/>
    <property type="project" value="UniProtKB-ARBA"/>
</dbReference>
<keyword evidence="1" id="KW-0540">Nuclease</keyword>
<dbReference type="InterPro" id="IPR012337">
    <property type="entry name" value="RNaseH-like_sf"/>
</dbReference>
<dbReference type="SUPFAM" id="SSF53098">
    <property type="entry name" value="Ribonuclease H-like"/>
    <property type="match status" value="1"/>
</dbReference>
<dbReference type="GO" id="GO:0008408">
    <property type="term" value="F:3'-5' exonuclease activity"/>
    <property type="evidence" value="ECO:0007669"/>
    <property type="project" value="TreeGrafter"/>
</dbReference>
<proteinExistence type="predicted"/>
<comment type="caution">
    <text evidence="6">The sequence shown here is derived from an EMBL/GenBank/DDBJ whole genome shotgun (WGS) entry which is preliminary data.</text>
</comment>
<evidence type="ECO:0000256" key="3">
    <source>
        <dbReference type="ARBA" id="ARBA00022839"/>
    </source>
</evidence>
<dbReference type="PANTHER" id="PTHR30231:SF4">
    <property type="entry name" value="PROTEIN NEN2"/>
    <property type="match status" value="1"/>
</dbReference>